<organism evidence="2 3">
    <name type="scientific">Mauremys mutica</name>
    <name type="common">yellowpond turtle</name>
    <dbReference type="NCBI Taxonomy" id="74926"/>
    <lineage>
        <taxon>Eukaryota</taxon>
        <taxon>Metazoa</taxon>
        <taxon>Chordata</taxon>
        <taxon>Craniata</taxon>
        <taxon>Vertebrata</taxon>
        <taxon>Euteleostomi</taxon>
        <taxon>Archelosauria</taxon>
        <taxon>Testudinata</taxon>
        <taxon>Testudines</taxon>
        <taxon>Cryptodira</taxon>
        <taxon>Durocryptodira</taxon>
        <taxon>Testudinoidea</taxon>
        <taxon>Geoemydidae</taxon>
        <taxon>Geoemydinae</taxon>
        <taxon>Mauremys</taxon>
    </lineage>
</organism>
<protein>
    <submittedName>
        <fullName evidence="2">Uncharacterized protein</fullName>
    </submittedName>
</protein>
<evidence type="ECO:0000313" key="3">
    <source>
        <dbReference type="Proteomes" id="UP000827986"/>
    </source>
</evidence>
<gene>
    <name evidence="2" type="ORF">KIL84_004209</name>
</gene>
<feature type="non-terminal residue" evidence="2">
    <location>
        <position position="171"/>
    </location>
</feature>
<feature type="region of interest" description="Disordered" evidence="1">
    <location>
        <begin position="44"/>
        <end position="72"/>
    </location>
</feature>
<keyword evidence="3" id="KW-1185">Reference proteome</keyword>
<dbReference type="EMBL" id="JAHDVG010000466">
    <property type="protein sequence ID" value="KAH1182717.1"/>
    <property type="molecule type" value="Genomic_DNA"/>
</dbReference>
<sequence>QDSPPPPSPPTHRLTPLPSWPKVSAKEAPNSLLLSIHLQLPLPSRNHPPLTPPGIFQKLQRPAPPSSHPTESAQLGKERACRFVHRAQLNCIPLNGAVRHGNQEKRCRKCSYLNEPLPHVLCGCQHHSGAWWHHHMTIENRQMKAISPSLGKIIVDSAIPERTANYNPTSS</sequence>
<dbReference type="AlphaFoldDB" id="A0A9D3XN56"/>
<accession>A0A9D3XN56</accession>
<evidence type="ECO:0000313" key="2">
    <source>
        <dbReference type="EMBL" id="KAH1182717.1"/>
    </source>
</evidence>
<name>A0A9D3XN56_9SAUR</name>
<proteinExistence type="predicted"/>
<feature type="compositionally biased region" description="Pro residues" evidence="1">
    <location>
        <begin position="1"/>
        <end position="10"/>
    </location>
</feature>
<dbReference type="Proteomes" id="UP000827986">
    <property type="component" value="Unassembled WGS sequence"/>
</dbReference>
<comment type="caution">
    <text evidence="2">The sequence shown here is derived from an EMBL/GenBank/DDBJ whole genome shotgun (WGS) entry which is preliminary data.</text>
</comment>
<evidence type="ECO:0000256" key="1">
    <source>
        <dbReference type="SAM" id="MobiDB-lite"/>
    </source>
</evidence>
<reference evidence="2" key="1">
    <citation type="submission" date="2021-09" db="EMBL/GenBank/DDBJ databases">
        <title>The genome of Mauremys mutica provides insights into the evolution of semi-aquatic lifestyle.</title>
        <authorList>
            <person name="Gong S."/>
            <person name="Gao Y."/>
        </authorList>
    </citation>
    <scope>NUCLEOTIDE SEQUENCE</scope>
    <source>
        <strain evidence="2">MM-2020</strain>
        <tissue evidence="2">Muscle</tissue>
    </source>
</reference>
<feature type="region of interest" description="Disordered" evidence="1">
    <location>
        <begin position="1"/>
        <end position="23"/>
    </location>
</feature>